<dbReference type="GO" id="GO:0009318">
    <property type="term" value="C:exodeoxyribonuclease VII complex"/>
    <property type="evidence" value="ECO:0007669"/>
    <property type="project" value="UniProtKB-UniRule"/>
</dbReference>
<comment type="catalytic activity">
    <reaction evidence="6">
        <text>Exonucleolytic cleavage in either 5'- to 3'- or 3'- to 5'-direction to yield nucleoside 5'-phosphates.</text>
        <dbReference type="EC" id="3.1.11.6"/>
    </reaction>
</comment>
<evidence type="ECO:0000256" key="1">
    <source>
        <dbReference type="ARBA" id="ARBA00009998"/>
    </source>
</evidence>
<dbReference type="NCBIfam" id="TIGR01280">
    <property type="entry name" value="xseB"/>
    <property type="match status" value="1"/>
</dbReference>
<dbReference type="Proteomes" id="UP000281915">
    <property type="component" value="Unassembled WGS sequence"/>
</dbReference>
<comment type="subcellular location">
    <subcellularLocation>
        <location evidence="6">Cytoplasm</location>
    </subcellularLocation>
</comment>
<sequence length="87" mass="9946">MARKKADVSPEEMDMPFEEAMKRLEEVVQRLEEGDIPLEESIHLYQEGVTLSRICGQKLEAIEAKITQLVEEDGQVKQKAFRLEGEA</sequence>
<dbReference type="GO" id="GO:0006308">
    <property type="term" value="P:DNA catabolic process"/>
    <property type="evidence" value="ECO:0007669"/>
    <property type="project" value="UniProtKB-UniRule"/>
</dbReference>
<dbReference type="RefSeq" id="WP_023554552.1">
    <property type="nucleotide sequence ID" value="NZ_JBCNED010000009.1"/>
</dbReference>
<comment type="subunit">
    <text evidence="6">Heterooligomer composed of large and small subunits.</text>
</comment>
<gene>
    <name evidence="6 7" type="primary">xseB</name>
    <name evidence="7" type="ORF">EDM58_19200</name>
</gene>
<dbReference type="InterPro" id="IPR037004">
    <property type="entry name" value="Exonuc_VII_ssu_sf"/>
</dbReference>
<dbReference type="NCBIfam" id="NF002140">
    <property type="entry name" value="PRK00977.1-4"/>
    <property type="match status" value="1"/>
</dbReference>
<keyword evidence="2 6" id="KW-0963">Cytoplasm</keyword>
<dbReference type="SUPFAM" id="SSF116842">
    <property type="entry name" value="XseB-like"/>
    <property type="match status" value="1"/>
</dbReference>
<dbReference type="HAMAP" id="MF_00337">
    <property type="entry name" value="Exonuc_7_S"/>
    <property type="match status" value="1"/>
</dbReference>
<evidence type="ECO:0000256" key="4">
    <source>
        <dbReference type="ARBA" id="ARBA00022801"/>
    </source>
</evidence>
<dbReference type="GO" id="GO:0008855">
    <property type="term" value="F:exodeoxyribonuclease VII activity"/>
    <property type="evidence" value="ECO:0007669"/>
    <property type="project" value="UniProtKB-UniRule"/>
</dbReference>
<proteinExistence type="inferred from homology"/>
<evidence type="ECO:0000256" key="6">
    <source>
        <dbReference type="HAMAP-Rule" id="MF_00337"/>
    </source>
</evidence>
<evidence type="ECO:0000256" key="5">
    <source>
        <dbReference type="ARBA" id="ARBA00022839"/>
    </source>
</evidence>
<dbReference type="Gene3D" id="1.10.287.1040">
    <property type="entry name" value="Exonuclease VII, small subunit"/>
    <property type="match status" value="1"/>
</dbReference>
<protein>
    <recommendedName>
        <fullName evidence="6">Exodeoxyribonuclease 7 small subunit</fullName>
        <ecNumber evidence="6">3.1.11.6</ecNumber>
    </recommendedName>
    <alternativeName>
        <fullName evidence="6">Exodeoxyribonuclease VII small subunit</fullName>
        <shortName evidence="6">Exonuclease VII small subunit</shortName>
    </alternativeName>
</protein>
<comment type="similarity">
    <text evidence="1 6">Belongs to the XseB family.</text>
</comment>
<dbReference type="PIRSF" id="PIRSF006488">
    <property type="entry name" value="Exonuc_VII_S"/>
    <property type="match status" value="1"/>
</dbReference>
<evidence type="ECO:0000256" key="2">
    <source>
        <dbReference type="ARBA" id="ARBA00022490"/>
    </source>
</evidence>
<keyword evidence="4 6" id="KW-0378">Hydrolase</keyword>
<dbReference type="AlphaFoldDB" id="A0A3M8CIB4"/>
<dbReference type="EMBL" id="RHHT01000046">
    <property type="protein sequence ID" value="RNB75087.1"/>
    <property type="molecule type" value="Genomic_DNA"/>
</dbReference>
<dbReference type="EC" id="3.1.11.6" evidence="6"/>
<dbReference type="InterPro" id="IPR003761">
    <property type="entry name" value="Exonuc_VII_S"/>
</dbReference>
<dbReference type="GO" id="GO:0005829">
    <property type="term" value="C:cytosol"/>
    <property type="evidence" value="ECO:0007669"/>
    <property type="project" value="TreeGrafter"/>
</dbReference>
<keyword evidence="5 6" id="KW-0269">Exonuclease</keyword>
<evidence type="ECO:0000256" key="3">
    <source>
        <dbReference type="ARBA" id="ARBA00022722"/>
    </source>
</evidence>
<accession>A0A3M8CIB4</accession>
<evidence type="ECO:0000313" key="8">
    <source>
        <dbReference type="Proteomes" id="UP000281915"/>
    </source>
</evidence>
<dbReference type="PANTHER" id="PTHR34137:SF1">
    <property type="entry name" value="EXODEOXYRIBONUCLEASE 7 SMALL SUBUNIT"/>
    <property type="match status" value="1"/>
</dbReference>
<comment type="function">
    <text evidence="6">Bidirectionally degrades single-stranded DNA into large acid-insoluble oligonucleotides, which are then degraded further into small acid-soluble oligonucleotides.</text>
</comment>
<organism evidence="7 8">
    <name type="scientific">Brevibacillus panacihumi</name>
    <dbReference type="NCBI Taxonomy" id="497735"/>
    <lineage>
        <taxon>Bacteria</taxon>
        <taxon>Bacillati</taxon>
        <taxon>Bacillota</taxon>
        <taxon>Bacilli</taxon>
        <taxon>Bacillales</taxon>
        <taxon>Paenibacillaceae</taxon>
        <taxon>Brevibacillus</taxon>
    </lineage>
</organism>
<evidence type="ECO:0000313" key="7">
    <source>
        <dbReference type="EMBL" id="RNB75087.1"/>
    </source>
</evidence>
<comment type="caution">
    <text evidence="7">The sequence shown here is derived from an EMBL/GenBank/DDBJ whole genome shotgun (WGS) entry which is preliminary data.</text>
</comment>
<reference evidence="7 8" key="1">
    <citation type="submission" date="2018-10" db="EMBL/GenBank/DDBJ databases">
        <title>Phylogenomics of Brevibacillus.</title>
        <authorList>
            <person name="Dunlap C."/>
        </authorList>
    </citation>
    <scope>NUCLEOTIDE SEQUENCE [LARGE SCALE GENOMIC DNA]</scope>
    <source>
        <strain evidence="7 8">JCM 15085</strain>
    </source>
</reference>
<name>A0A3M8CIB4_9BACL</name>
<dbReference type="PANTHER" id="PTHR34137">
    <property type="entry name" value="EXODEOXYRIBONUCLEASE 7 SMALL SUBUNIT"/>
    <property type="match status" value="1"/>
</dbReference>
<keyword evidence="3 6" id="KW-0540">Nuclease</keyword>
<dbReference type="Pfam" id="PF02609">
    <property type="entry name" value="Exonuc_VII_S"/>
    <property type="match status" value="1"/>
</dbReference>